<sequence>MAAERYNKSDPVNLGAGFEISIRELAQLVAKVCGFGGKIVWDTSKPDGQPRRCLDTSKARNEFGFEAKTALREGLRRTIEWYKKKIASEKAISTLSSREGICSTRIEFRSE</sequence>
<organism evidence="1">
    <name type="scientific">marine sediment metagenome</name>
    <dbReference type="NCBI Taxonomy" id="412755"/>
    <lineage>
        <taxon>unclassified sequences</taxon>
        <taxon>metagenomes</taxon>
        <taxon>ecological metagenomes</taxon>
    </lineage>
</organism>
<comment type="caution">
    <text evidence="1">The sequence shown here is derived from an EMBL/GenBank/DDBJ whole genome shotgun (WGS) entry which is preliminary data.</text>
</comment>
<accession>X1SN80</accession>
<dbReference type="AlphaFoldDB" id="X1SN80"/>
<dbReference type="GO" id="GO:0050577">
    <property type="term" value="F:GDP-L-fucose synthase activity"/>
    <property type="evidence" value="ECO:0007669"/>
    <property type="project" value="TreeGrafter"/>
</dbReference>
<dbReference type="SUPFAM" id="SSF51735">
    <property type="entry name" value="NAD(P)-binding Rossmann-fold domains"/>
    <property type="match status" value="1"/>
</dbReference>
<name>X1SN80_9ZZZZ</name>
<proteinExistence type="predicted"/>
<dbReference type="Gene3D" id="3.40.50.720">
    <property type="entry name" value="NAD(P)-binding Rossmann-like Domain"/>
    <property type="match status" value="1"/>
</dbReference>
<evidence type="ECO:0000313" key="1">
    <source>
        <dbReference type="EMBL" id="GAI94398.1"/>
    </source>
</evidence>
<dbReference type="PANTHER" id="PTHR43238">
    <property type="entry name" value="GDP-L-FUCOSE SYNTHASE"/>
    <property type="match status" value="1"/>
</dbReference>
<evidence type="ECO:0008006" key="2">
    <source>
        <dbReference type="Google" id="ProtNLM"/>
    </source>
</evidence>
<dbReference type="PANTHER" id="PTHR43238:SF1">
    <property type="entry name" value="GDP-L-FUCOSE SYNTHASE"/>
    <property type="match status" value="1"/>
</dbReference>
<reference evidence="1" key="1">
    <citation type="journal article" date="2014" name="Front. Microbiol.">
        <title>High frequency of phylogenetically diverse reductive dehalogenase-homologous genes in deep subseafloor sedimentary metagenomes.</title>
        <authorList>
            <person name="Kawai M."/>
            <person name="Futagami T."/>
            <person name="Toyoda A."/>
            <person name="Takaki Y."/>
            <person name="Nishi S."/>
            <person name="Hori S."/>
            <person name="Arai W."/>
            <person name="Tsubouchi T."/>
            <person name="Morono Y."/>
            <person name="Uchiyama I."/>
            <person name="Ito T."/>
            <person name="Fujiyama A."/>
            <person name="Inagaki F."/>
            <person name="Takami H."/>
        </authorList>
    </citation>
    <scope>NUCLEOTIDE SEQUENCE</scope>
    <source>
        <strain evidence="1">Expedition CK06-06</strain>
    </source>
</reference>
<dbReference type="InterPro" id="IPR036291">
    <property type="entry name" value="NAD(P)-bd_dom_sf"/>
</dbReference>
<dbReference type="EMBL" id="BARW01015406">
    <property type="protein sequence ID" value="GAI94398.1"/>
    <property type="molecule type" value="Genomic_DNA"/>
</dbReference>
<gene>
    <name evidence="1" type="ORF">S12H4_27050</name>
</gene>
<protein>
    <recommendedName>
        <fullName evidence="2">NAD(P)-binding domain-containing protein</fullName>
    </recommendedName>
</protein>